<dbReference type="GO" id="GO:0006401">
    <property type="term" value="P:RNA catabolic process"/>
    <property type="evidence" value="ECO:0007669"/>
    <property type="project" value="TreeGrafter"/>
</dbReference>
<feature type="compositionally biased region" description="Low complexity" evidence="18">
    <location>
        <begin position="360"/>
        <end position="376"/>
    </location>
</feature>
<dbReference type="GeneID" id="27346876"/>
<accession>A0A0D2CCD1</accession>
<dbReference type="InterPro" id="IPR036430">
    <property type="entry name" value="RNase_T2-like_sf"/>
</dbReference>
<evidence type="ECO:0000256" key="8">
    <source>
        <dbReference type="ARBA" id="ARBA00022729"/>
    </source>
</evidence>
<evidence type="ECO:0000313" key="21">
    <source>
        <dbReference type="EMBL" id="KIW27990.1"/>
    </source>
</evidence>
<evidence type="ECO:0000256" key="1">
    <source>
        <dbReference type="ARBA" id="ARBA00004410"/>
    </source>
</evidence>
<comment type="subcellular location">
    <subcellularLocation>
        <location evidence="2">Cytoplasm</location>
    </subcellularLocation>
    <subcellularLocation>
        <location evidence="1">Vacuole lumen</location>
    </subcellularLocation>
</comment>
<dbReference type="OrthoDB" id="435754at2759"/>
<feature type="domain" description="RNase T2-like C-terminal" evidence="20">
    <location>
        <begin position="421"/>
        <end position="539"/>
    </location>
</feature>
<feature type="chain" id="PRO_5002255108" description="Ribonuclease T2-like" evidence="19">
    <location>
        <begin position="27"/>
        <end position="542"/>
    </location>
</feature>
<dbReference type="GO" id="GO:0016787">
    <property type="term" value="F:hydrolase activity"/>
    <property type="evidence" value="ECO:0007669"/>
    <property type="project" value="UniProtKB-KW"/>
</dbReference>
<dbReference type="HOGENOM" id="CLU_037966_0_1_1"/>
<reference evidence="21 22" key="1">
    <citation type="submission" date="2015-01" db="EMBL/GenBank/DDBJ databases">
        <title>The Genome Sequence of Cladophialophora immunda CBS83496.</title>
        <authorList>
            <consortium name="The Broad Institute Genomics Platform"/>
            <person name="Cuomo C."/>
            <person name="de Hoog S."/>
            <person name="Gorbushina A."/>
            <person name="Stielow B."/>
            <person name="Teixiera M."/>
            <person name="Abouelleil A."/>
            <person name="Chapman S.B."/>
            <person name="Priest M."/>
            <person name="Young S.K."/>
            <person name="Wortman J."/>
            <person name="Nusbaum C."/>
            <person name="Birren B."/>
        </authorList>
    </citation>
    <scope>NUCLEOTIDE SEQUENCE [LARGE SCALE GENOMIC DNA]</scope>
    <source>
        <strain evidence="21 22">CBS 83496</strain>
    </source>
</reference>
<dbReference type="EC" id="4.6.1.19" evidence="4"/>
<dbReference type="InterPro" id="IPR033130">
    <property type="entry name" value="RNase_T2_His_AS_2"/>
</dbReference>
<evidence type="ECO:0000256" key="15">
    <source>
        <dbReference type="ARBA" id="ARBA00071169"/>
    </source>
</evidence>
<keyword evidence="22" id="KW-1185">Reference proteome</keyword>
<evidence type="ECO:0000256" key="2">
    <source>
        <dbReference type="ARBA" id="ARBA00004496"/>
    </source>
</evidence>
<evidence type="ECO:0000256" key="14">
    <source>
        <dbReference type="ARBA" id="ARBA00025494"/>
    </source>
</evidence>
<dbReference type="STRING" id="569365.A0A0D2CCD1"/>
<keyword evidence="5" id="KW-0963">Cytoplasm</keyword>
<keyword evidence="7" id="KW-0540">Nuclease</keyword>
<dbReference type="InterPro" id="IPR001568">
    <property type="entry name" value="RNase_T2-like"/>
</dbReference>
<evidence type="ECO:0000259" key="20">
    <source>
        <dbReference type="Pfam" id="PF25488"/>
    </source>
</evidence>
<feature type="active site" evidence="16">
    <location>
        <position position="93"/>
    </location>
</feature>
<dbReference type="Proteomes" id="UP000054466">
    <property type="component" value="Unassembled WGS sequence"/>
</dbReference>
<feature type="active site" evidence="16">
    <location>
        <position position="166"/>
    </location>
</feature>
<dbReference type="GO" id="GO:0033897">
    <property type="term" value="F:ribonuclease T2 activity"/>
    <property type="evidence" value="ECO:0007669"/>
    <property type="project" value="UniProtKB-EC"/>
</dbReference>
<gene>
    <name evidence="21" type="ORF">PV07_07682</name>
</gene>
<feature type="active site" evidence="16">
    <location>
        <position position="162"/>
    </location>
</feature>
<comment type="function">
    <text evidence="14">Rnase which modulates cell survival under stress conditions. Released from the vacuole to the cytoplasm during stress to promote tRNA and rRNA cleavage and to activate separately a downstream pathway that promotes cell death. Involved in cell size, vacuolar morphology and growth at high temperatures and high salt concentration.</text>
</comment>
<feature type="region of interest" description="Disordered" evidence="18">
    <location>
        <begin position="330"/>
        <end position="379"/>
    </location>
</feature>
<evidence type="ECO:0000256" key="17">
    <source>
        <dbReference type="RuleBase" id="RU004328"/>
    </source>
</evidence>
<evidence type="ECO:0000256" key="4">
    <source>
        <dbReference type="ARBA" id="ARBA00012571"/>
    </source>
</evidence>
<feature type="region of interest" description="Disordered" evidence="18">
    <location>
        <begin position="393"/>
        <end position="420"/>
    </location>
</feature>
<dbReference type="VEuPathDB" id="FungiDB:PV07_07682"/>
<dbReference type="PROSITE" id="PS00530">
    <property type="entry name" value="RNASE_T2_1"/>
    <property type="match status" value="1"/>
</dbReference>
<dbReference type="InterPro" id="IPR018188">
    <property type="entry name" value="RNase_T2_His_AS_1"/>
</dbReference>
<keyword evidence="6" id="KW-0926">Vacuole</keyword>
<evidence type="ECO:0000256" key="9">
    <source>
        <dbReference type="ARBA" id="ARBA00022759"/>
    </source>
</evidence>
<protein>
    <recommendedName>
        <fullName evidence="15">Ribonuclease T2-like</fullName>
        <ecNumber evidence="4">4.6.1.19</ecNumber>
    </recommendedName>
</protein>
<evidence type="ECO:0000256" key="11">
    <source>
        <dbReference type="ARBA" id="ARBA00023157"/>
    </source>
</evidence>
<proteinExistence type="inferred from homology"/>
<name>A0A0D2CCD1_9EURO</name>
<keyword evidence="13" id="KW-0456">Lyase</keyword>
<dbReference type="RefSeq" id="XP_016248206.1">
    <property type="nucleotide sequence ID" value="XM_016394787.1"/>
</dbReference>
<dbReference type="CDD" id="cd01061">
    <property type="entry name" value="RNase_T2_euk"/>
    <property type="match status" value="1"/>
</dbReference>
<evidence type="ECO:0000256" key="7">
    <source>
        <dbReference type="ARBA" id="ARBA00022722"/>
    </source>
</evidence>
<evidence type="ECO:0000256" key="10">
    <source>
        <dbReference type="ARBA" id="ARBA00022801"/>
    </source>
</evidence>
<evidence type="ECO:0000256" key="3">
    <source>
        <dbReference type="ARBA" id="ARBA00007469"/>
    </source>
</evidence>
<evidence type="ECO:0000313" key="22">
    <source>
        <dbReference type="Proteomes" id="UP000054466"/>
    </source>
</evidence>
<dbReference type="InterPro" id="IPR057328">
    <property type="entry name" value="RNaseT2L_C"/>
</dbReference>
<dbReference type="GO" id="GO:0005775">
    <property type="term" value="C:vacuolar lumen"/>
    <property type="evidence" value="ECO:0007669"/>
    <property type="project" value="UniProtKB-SubCell"/>
</dbReference>
<evidence type="ECO:0000256" key="18">
    <source>
        <dbReference type="SAM" id="MobiDB-lite"/>
    </source>
</evidence>
<dbReference type="InterPro" id="IPR033697">
    <property type="entry name" value="Ribonuclease_T2_eukaryotic"/>
</dbReference>
<evidence type="ECO:0000256" key="16">
    <source>
        <dbReference type="PIRSR" id="PIRSR633697-1"/>
    </source>
</evidence>
<keyword evidence="12" id="KW-0325">Glycoprotein</keyword>
<dbReference type="PROSITE" id="PS00531">
    <property type="entry name" value="RNASE_T2_2"/>
    <property type="match status" value="1"/>
</dbReference>
<evidence type="ECO:0000256" key="13">
    <source>
        <dbReference type="ARBA" id="ARBA00023239"/>
    </source>
</evidence>
<feature type="signal peptide" evidence="19">
    <location>
        <begin position="1"/>
        <end position="26"/>
    </location>
</feature>
<dbReference type="Pfam" id="PF00445">
    <property type="entry name" value="Ribonuclease_T2"/>
    <property type="match status" value="1"/>
</dbReference>
<dbReference type="SUPFAM" id="SSF55895">
    <property type="entry name" value="Ribonuclease Rh-like"/>
    <property type="match status" value="1"/>
</dbReference>
<evidence type="ECO:0000256" key="19">
    <source>
        <dbReference type="SAM" id="SignalP"/>
    </source>
</evidence>
<keyword evidence="10" id="KW-0378">Hydrolase</keyword>
<keyword evidence="9" id="KW-0255">Endonuclease</keyword>
<evidence type="ECO:0000256" key="6">
    <source>
        <dbReference type="ARBA" id="ARBA00022554"/>
    </source>
</evidence>
<keyword evidence="8 19" id="KW-0732">Signal</keyword>
<dbReference type="Gene3D" id="3.90.730.10">
    <property type="entry name" value="Ribonuclease T2-like"/>
    <property type="match status" value="1"/>
</dbReference>
<dbReference type="EMBL" id="KN847043">
    <property type="protein sequence ID" value="KIW27990.1"/>
    <property type="molecule type" value="Genomic_DNA"/>
</dbReference>
<keyword evidence="11" id="KW-1015">Disulfide bond</keyword>
<sequence length="542" mass="59242">MASLYQLLSQLPVLSSFLLPLPLTTTDGINNNILSLPKSNPTACPNPPSLSCPSPPPQDINTCCVNHPSGHFLQTQFWDTAPPIGPNNSWTIHGLWPDLCAGGFDAFCDSSRSHSDIRTVLRHALEEGQDGDHSPTIEGLLSFMETYWLSLDGDHEHLWAHEWNKHGTCISTLEPDCYDGAAAAPPTTPSRRHPHPDVLDYFVHTTSLFRTLDTYSVLAEAGILPSSNKRYTLRELEEAIQSSAHDHPVTFRCNRRGELDEVWYHFAVMGSLRHTSDTQQDAKAEAEAEAPVLMPGPGDYDLDTALSHHPRSPFLNATTVRRHFVPVPPDGAISNCPRRGIKYLPKTPGGDQDPPSATKTTSVANPTSSPTSTSTALPFTGKGHLEIHILDSTSTTTTEQPQNRVVLSPSDSNSILPSPSTASKKGCLIRQGQWYVSGTCATFRAQHDVVDPGHQALFSLSSSYSPCLVNPATGKFECTNSAKVQGIFSYADNGDGINVLAYHNRSVFYAHSIPKRFEKVDLFADDGNGQREVQVEIHWVPA</sequence>
<organism evidence="21 22">
    <name type="scientific">Cladophialophora immunda</name>
    <dbReference type="NCBI Taxonomy" id="569365"/>
    <lineage>
        <taxon>Eukaryota</taxon>
        <taxon>Fungi</taxon>
        <taxon>Dikarya</taxon>
        <taxon>Ascomycota</taxon>
        <taxon>Pezizomycotina</taxon>
        <taxon>Eurotiomycetes</taxon>
        <taxon>Chaetothyriomycetidae</taxon>
        <taxon>Chaetothyriales</taxon>
        <taxon>Herpotrichiellaceae</taxon>
        <taxon>Cladophialophora</taxon>
    </lineage>
</organism>
<dbReference type="Pfam" id="PF25488">
    <property type="entry name" value="RNaseT2L_C"/>
    <property type="match status" value="1"/>
</dbReference>
<evidence type="ECO:0000256" key="12">
    <source>
        <dbReference type="ARBA" id="ARBA00023180"/>
    </source>
</evidence>
<evidence type="ECO:0000256" key="5">
    <source>
        <dbReference type="ARBA" id="ARBA00022490"/>
    </source>
</evidence>
<dbReference type="GO" id="GO:0003723">
    <property type="term" value="F:RNA binding"/>
    <property type="evidence" value="ECO:0007669"/>
    <property type="project" value="InterPro"/>
</dbReference>
<dbReference type="PANTHER" id="PTHR11240">
    <property type="entry name" value="RIBONUCLEASE T2"/>
    <property type="match status" value="1"/>
</dbReference>
<dbReference type="PANTHER" id="PTHR11240:SF22">
    <property type="entry name" value="RIBONUCLEASE T2"/>
    <property type="match status" value="1"/>
</dbReference>
<comment type="similarity">
    <text evidence="3 17">Belongs to the RNase T2 family.</text>
</comment>
<dbReference type="AlphaFoldDB" id="A0A0D2CCD1"/>
<dbReference type="GO" id="GO:0005576">
    <property type="term" value="C:extracellular region"/>
    <property type="evidence" value="ECO:0007669"/>
    <property type="project" value="TreeGrafter"/>
</dbReference>